<evidence type="ECO:0008006" key="2">
    <source>
        <dbReference type="Google" id="ProtNLM"/>
    </source>
</evidence>
<name>A0A381Y6G7_9ZZZZ</name>
<dbReference type="GO" id="GO:0016491">
    <property type="term" value="F:oxidoreductase activity"/>
    <property type="evidence" value="ECO:0007669"/>
    <property type="project" value="UniProtKB-ARBA"/>
</dbReference>
<evidence type="ECO:0000313" key="1">
    <source>
        <dbReference type="EMBL" id="SVA72648.1"/>
    </source>
</evidence>
<dbReference type="AlphaFoldDB" id="A0A381Y6G7"/>
<dbReference type="SUPFAM" id="SSF51197">
    <property type="entry name" value="Clavaminate synthase-like"/>
    <property type="match status" value="1"/>
</dbReference>
<protein>
    <recommendedName>
        <fullName evidence="2">Phytanoyl-CoA dioxygenase</fullName>
    </recommendedName>
</protein>
<dbReference type="EMBL" id="UINC01017507">
    <property type="protein sequence ID" value="SVA72648.1"/>
    <property type="molecule type" value="Genomic_DNA"/>
</dbReference>
<organism evidence="1">
    <name type="scientific">marine metagenome</name>
    <dbReference type="NCBI Taxonomy" id="408172"/>
    <lineage>
        <taxon>unclassified sequences</taxon>
        <taxon>metagenomes</taxon>
        <taxon>ecological metagenomes</taxon>
    </lineage>
</organism>
<proteinExistence type="predicted"/>
<reference evidence="1" key="1">
    <citation type="submission" date="2018-05" db="EMBL/GenBank/DDBJ databases">
        <authorList>
            <person name="Lanie J.A."/>
            <person name="Ng W.-L."/>
            <person name="Kazmierczak K.M."/>
            <person name="Andrzejewski T.M."/>
            <person name="Davidsen T.M."/>
            <person name="Wayne K.J."/>
            <person name="Tettelin H."/>
            <person name="Glass J.I."/>
            <person name="Rusch D."/>
            <person name="Podicherti R."/>
            <person name="Tsui H.-C.T."/>
            <person name="Winkler M.E."/>
        </authorList>
    </citation>
    <scope>NUCLEOTIDE SEQUENCE</scope>
</reference>
<dbReference type="PANTHER" id="PTHR20883">
    <property type="entry name" value="PHYTANOYL-COA DIOXYGENASE DOMAIN CONTAINING 1"/>
    <property type="match status" value="1"/>
</dbReference>
<gene>
    <name evidence="1" type="ORF">METZ01_LOCUS125502</name>
</gene>
<sequence>MTPEAVMSNVSKVLTQEQREAYFRDGFLALEGFVGREWLDRLWKVTDGFVEESKSVSKSDDKFDVEPDHSADNLRLRRLSWPVSHHEIYWEFASRGPIVDVAEDLLGPDILFHHSKLNFKWSGGGEEVKWHQDFPFYPHSNASVLAIGLYMADVDEEMGPLGAIPGSHKGPIYDHFNDKDEWVGALSDADEATLPMETAGYMCGRAGTITGHNIRTVHGSMPNN</sequence>
<accession>A0A381Y6G7</accession>
<dbReference type="PANTHER" id="PTHR20883:SF48">
    <property type="entry name" value="ECTOINE DIOXYGENASE"/>
    <property type="match status" value="1"/>
</dbReference>
<dbReference type="Gene3D" id="2.60.120.620">
    <property type="entry name" value="q2cbj1_9rhob like domain"/>
    <property type="match status" value="1"/>
</dbReference>
<dbReference type="InterPro" id="IPR008775">
    <property type="entry name" value="Phytyl_CoA_dOase-like"/>
</dbReference>
<dbReference type="Pfam" id="PF05721">
    <property type="entry name" value="PhyH"/>
    <property type="match status" value="1"/>
</dbReference>
<dbReference type="GO" id="GO:0046872">
    <property type="term" value="F:metal ion binding"/>
    <property type="evidence" value="ECO:0007669"/>
    <property type="project" value="UniProtKB-ARBA"/>
</dbReference>
<feature type="non-terminal residue" evidence="1">
    <location>
        <position position="224"/>
    </location>
</feature>